<dbReference type="EMBL" id="CAFW01000019">
    <property type="protein sequence ID" value="CCE54340.1"/>
    <property type="molecule type" value="Genomic_DNA"/>
</dbReference>
<comment type="caution">
    <text evidence="1">The sequence shown here is derived from an EMBL/GenBank/DDBJ whole genome shotgun (WGS) entry which is preliminary data.</text>
</comment>
<gene>
    <name evidence="1" type="ORF">CCAS_03685</name>
</gene>
<evidence type="ECO:0000313" key="2">
    <source>
        <dbReference type="Proteomes" id="UP000004840"/>
    </source>
</evidence>
<dbReference type="AlphaFoldDB" id="G7HVX5"/>
<accession>G7HVX5</accession>
<sequence>MTTPAKDLYRVIEDVFNDSLGADFAQDKLAVHCGALISKIDTFLVAATNNGKDYQFFQENLPEIAQIVFNVALGNMPSNAEFKQAKYALLSIHSLMENDEVEPFVAESEDVRKIVTEFKGLVSEASDLPKEVRFYCFTVISAVEQELERFKTFGNFDSQTAVERLIAAISVLAANSTESDNAWKVKVSSLWRSLMEFVNTADTGLSAVAQGLELTQLTSGEG</sequence>
<proteinExistence type="predicted"/>
<dbReference type="Proteomes" id="UP000004840">
    <property type="component" value="Unassembled WGS sequence"/>
</dbReference>
<name>G7HVX5_9CORY</name>
<evidence type="ECO:0000313" key="1">
    <source>
        <dbReference type="EMBL" id="CCE54340.1"/>
    </source>
</evidence>
<organism evidence="1 2">
    <name type="scientific">Corynebacterium casei UCMA 3821</name>
    <dbReference type="NCBI Taxonomy" id="1110505"/>
    <lineage>
        <taxon>Bacteria</taxon>
        <taxon>Bacillati</taxon>
        <taxon>Actinomycetota</taxon>
        <taxon>Actinomycetes</taxon>
        <taxon>Mycobacteriales</taxon>
        <taxon>Corynebacteriaceae</taxon>
        <taxon>Corynebacterium</taxon>
    </lineage>
</organism>
<dbReference type="RefSeq" id="WP_006821888.1">
    <property type="nucleotide sequence ID" value="NZ_CAFW01000019.1"/>
</dbReference>
<protein>
    <submittedName>
        <fullName evidence="1">Uncharacterized protein</fullName>
    </submittedName>
</protein>
<reference evidence="1 2" key="1">
    <citation type="journal article" date="2012" name="J. Bacteriol.">
        <title>Genome Sequence of Corynebacterium casei UCMA 3821, Isolated from a Smear-Ripened Cheese.</title>
        <authorList>
            <person name="Monnet C."/>
            <person name="Loux V."/>
            <person name="Bento P."/>
            <person name="Gibrat J.F."/>
            <person name="Straub C."/>
            <person name="Bonnarme P."/>
            <person name="Landaud S."/>
            <person name="Irlinger F."/>
        </authorList>
    </citation>
    <scope>NUCLEOTIDE SEQUENCE [LARGE SCALE GENOMIC DNA]</scope>
    <source>
        <strain evidence="1 2">UCMA 3821</strain>
    </source>
</reference>